<protein>
    <submittedName>
        <fullName evidence="10">Uncharacterized protein</fullName>
    </submittedName>
</protein>
<name>A0A4S2N2F3_9PEZI</name>
<dbReference type="PANTHER" id="PTHR15180:SF1">
    <property type="entry name" value="GENERAL TRANSCRIPTION FACTOR 3C POLYPEPTIDE 1"/>
    <property type="match status" value="1"/>
</dbReference>
<dbReference type="GO" id="GO:0003677">
    <property type="term" value="F:DNA binding"/>
    <property type="evidence" value="ECO:0007669"/>
    <property type="project" value="UniProtKB-KW"/>
</dbReference>
<dbReference type="PANTHER" id="PTHR15180">
    <property type="entry name" value="GENERAL TRANSCRIPTION FACTOR 3C POLYPEPTIDE 1"/>
    <property type="match status" value="1"/>
</dbReference>
<dbReference type="InterPro" id="IPR017956">
    <property type="entry name" value="AT_hook_DNA-bd_motif"/>
</dbReference>
<feature type="compositionally biased region" description="Acidic residues" evidence="7">
    <location>
        <begin position="362"/>
        <end position="375"/>
    </location>
</feature>
<feature type="domain" description="B-block binding subunit of TFIIIC" evidence="8">
    <location>
        <begin position="157"/>
        <end position="223"/>
    </location>
</feature>
<evidence type="ECO:0000259" key="8">
    <source>
        <dbReference type="Pfam" id="PF04182"/>
    </source>
</evidence>
<dbReference type="SMART" id="SM00384">
    <property type="entry name" value="AT_hook"/>
    <property type="match status" value="4"/>
</dbReference>
<feature type="compositionally biased region" description="Basic and acidic residues" evidence="7">
    <location>
        <begin position="601"/>
        <end position="620"/>
    </location>
</feature>
<feature type="region of interest" description="Disordered" evidence="7">
    <location>
        <begin position="519"/>
        <end position="538"/>
    </location>
</feature>
<feature type="compositionally biased region" description="Basic residues" evidence="7">
    <location>
        <begin position="626"/>
        <end position="639"/>
    </location>
</feature>
<feature type="compositionally biased region" description="Polar residues" evidence="7">
    <location>
        <begin position="648"/>
        <end position="666"/>
    </location>
</feature>
<dbReference type="PRINTS" id="PR00929">
    <property type="entry name" value="ATHOOK"/>
</dbReference>
<feature type="compositionally biased region" description="Basic residues" evidence="7">
    <location>
        <begin position="708"/>
        <end position="723"/>
    </location>
</feature>
<dbReference type="Pfam" id="PF20222">
    <property type="entry name" value="DUF6581"/>
    <property type="match status" value="1"/>
</dbReference>
<keyword evidence="11" id="KW-1185">Reference proteome</keyword>
<evidence type="ECO:0000256" key="4">
    <source>
        <dbReference type="ARBA" id="ARBA00023163"/>
    </source>
</evidence>
<proteinExistence type="predicted"/>
<dbReference type="GO" id="GO:0000127">
    <property type="term" value="C:transcription factor TFIIIC complex"/>
    <property type="evidence" value="ECO:0007669"/>
    <property type="project" value="InterPro"/>
</dbReference>
<feature type="coiled-coil region" evidence="6">
    <location>
        <begin position="1146"/>
        <end position="1173"/>
    </location>
</feature>
<feature type="compositionally biased region" description="Pro residues" evidence="7">
    <location>
        <begin position="778"/>
        <end position="787"/>
    </location>
</feature>
<reference evidence="10 11" key="1">
    <citation type="submission" date="2019-04" db="EMBL/GenBank/DDBJ databases">
        <title>Comparative genomics and transcriptomics to analyze fruiting body development in filamentous ascomycetes.</title>
        <authorList>
            <consortium name="DOE Joint Genome Institute"/>
            <person name="Lutkenhaus R."/>
            <person name="Traeger S."/>
            <person name="Breuer J."/>
            <person name="Kuo A."/>
            <person name="Lipzen A."/>
            <person name="Pangilinan J."/>
            <person name="Dilworth D."/>
            <person name="Sandor L."/>
            <person name="Poggeler S."/>
            <person name="Barry K."/>
            <person name="Grigoriev I.V."/>
            <person name="Nowrousian M."/>
        </authorList>
    </citation>
    <scope>NUCLEOTIDE SEQUENCE [LARGE SCALE GENOMIC DNA]</scope>
    <source>
        <strain evidence="10 11">CBS 389.68</strain>
    </source>
</reference>
<feature type="region of interest" description="Disordered" evidence="7">
    <location>
        <begin position="357"/>
        <end position="382"/>
    </location>
</feature>
<evidence type="ECO:0000256" key="7">
    <source>
        <dbReference type="SAM" id="MobiDB-lite"/>
    </source>
</evidence>
<evidence type="ECO:0000256" key="2">
    <source>
        <dbReference type="ARBA" id="ARBA00022553"/>
    </source>
</evidence>
<keyword evidence="3" id="KW-0238">DNA-binding</keyword>
<feature type="region of interest" description="Disordered" evidence="7">
    <location>
        <begin position="50"/>
        <end position="70"/>
    </location>
</feature>
<evidence type="ECO:0000256" key="1">
    <source>
        <dbReference type="ARBA" id="ARBA00004123"/>
    </source>
</evidence>
<dbReference type="Proteomes" id="UP000298138">
    <property type="component" value="Unassembled WGS sequence"/>
</dbReference>
<sequence length="1891" mass="212263">MSVKALVEFVLEKVAIDGEEGTSVQALFRYVEEFYSAVRLEQWDLQALGGDEENAGSDNGTSIKHRDRGQKENEVLWGKPNVQAEFQDHIWEELKKEKDLVMGVDDHARGLPLKEVVERLRKGGEEEKKLRVYATFHRRWIVLTGHAPDSKRVPNALYQCLEEIARHGEKGIIQPELTRLTGQDKRSIAGRTSQLAEYGYIEKIGVLVTSMNTSKLTLSKFAAQRDYKLALEEMKKGKIDTIKSTFTGDVIYSAELVRAIMHELKQTKSGVLLRHDLKIKLGMDKSMFHSRTLSRILRRVECLGVWRRIKVPLNINRTVRSKDSSQHGVVEKCHARCLKYLRDLTDDDWKMIGNSTRPAIAVEEDDQDDGGESDAEGTKEAKQLDVEAAKQLAVTSADAVTEESRQLPIWTPDLPLPNLVHYAVDKTGQEGLSSMELMAKIIGGFYYRPMDQVLHRLTDLPSKSQPSGYINLAIVRETSISHRQTHYRYFSYGAHQELVKQGLASDPWEVKAKVKIKGVKSGSGPAEKSSGNALDSNGFPMLNQSRLLGGTGVGTLKDSQTLTKSKENSDLFTNQCSIRVDPDGKERVDWTNIGRGKGRPRKYEKGKEPYLEARRRREEMGLPPKPKGRPKGSKNKKGTKVAQETDLDSSQHTPIDVQTTEIAQPITTPPVDDVQTLETPHDSTQPPVISKEEIPRELEPQDVNTPVPKRRGRPPKKSTKKPTLKTPIVPENPEPVTPSDSKKDSTTTATLVAPEEEASVPPPSETPAPKRRGRPPKNKPAPDPQPTPTTRVNEPESNPPAVTTPATRSTARRKAAEPEASVTVRQSKRVKITDFFTSNPSFTSVNTTRQVPETPLPPDTDDQGSVTREPTKKRSATKPPVTPISKKRKQRGVGTTPPEQEPNPTPSSVAATENNESIAEPTVPEVEMQDDESTIIVKTPEHNTLNQVAVQSPMPTGPPQTHEVDGTTVEVEPMEPPEQNAYNLMGGMLALSRQQVVLDLVKEFGGCFPGGLELRHAFNKRYKKKNPKAGDSDRRLVRSVVQSLQYKGKVNQITFTFMTSKQVPCTKKLVIDIGMALDDPIVENMTREMIAADGNMWFPPGTDLPPHIVERMAQPTGKMPQPCQEVMVEGVQFDRLYPAPIELLKKKRAERAAMRAKQRSERHEERVRARQERALRRALVAQRTAPGEAAASAFTDEQKAEAAKRTATFKQQRAMWRLNKRFSSRVIIGEQEYSGDSSLPKSIWWNEFVSRHDDTETFLKGVKDVRRWENLITQADGIDQLTEGVRGSDRLVMVNHFGPQIQGSAAPGAVDLDRPANLTKRAARKMLEMPPLKEPAPPRTERKKRKARPPTRRSMAMKAIHDQMTLEMADDGADIPTRKEQVHRNCYTIPREDEDTLLIAVLIIRMLFGDRDRKIRWDLVQKALPHHPMSNLRGRWPRVRDTYRKYLKRIETEFENLYLEAYDRGELPPIDLSRPSRFDVPLHVNWFRKSFTMPEFNSSIELPASREVFDDLYSVAQEKANYWRSDYHSIHSTMGLRANHFASYAYDVPITKPVEETDDVEYAKSIIKANIVTAPETYNPQKAFDILHALPEEAVDEAFYSLSISKIITHKKEHTRAAPGRNYELSEKFHLSVKRPMETKLFAQAVKFERGLAKKFAAEENAEVEVSHMVNDGAMAAIFDLLEDGCITLEKRGYRADKWGLIEGYETRSMDKDLVNFTVLLKRGKNWRRRGLDSRLPIPGIPDPSATEPPIAQPDGTSQTETSSTGFGLPTPTTPLTPTPKTPLPIWVDINCAPIPGMYLKIATAILCTVTMQAGIGVAGLLDMLSPGLTKREIRMVLQWLEARGAIRRVRAVGFGDERRDEGEVGGREQGVGYYSRPGYYLALDGFNASG</sequence>
<evidence type="ECO:0000313" key="11">
    <source>
        <dbReference type="Proteomes" id="UP000298138"/>
    </source>
</evidence>
<feature type="compositionally biased region" description="Polar residues" evidence="7">
    <location>
        <begin position="907"/>
        <end position="917"/>
    </location>
</feature>
<dbReference type="InParanoid" id="A0A4S2N2F3"/>
<dbReference type="InterPro" id="IPR046488">
    <property type="entry name" value="Sfc3/Tfc3_C"/>
</dbReference>
<dbReference type="Pfam" id="PF04182">
    <property type="entry name" value="B-block_TFIIIC"/>
    <property type="match status" value="1"/>
</dbReference>
<evidence type="ECO:0000256" key="6">
    <source>
        <dbReference type="SAM" id="Coils"/>
    </source>
</evidence>
<feature type="compositionally biased region" description="Polar residues" evidence="7">
    <location>
        <begin position="791"/>
        <end position="809"/>
    </location>
</feature>
<feature type="region of interest" description="Disordered" evidence="7">
    <location>
        <begin position="1328"/>
        <end position="1354"/>
    </location>
</feature>
<dbReference type="OrthoDB" id="5403573at2759"/>
<keyword evidence="6" id="KW-0175">Coiled coil</keyword>
<evidence type="ECO:0000313" key="10">
    <source>
        <dbReference type="EMBL" id="TGZ83339.1"/>
    </source>
</evidence>
<dbReference type="STRING" id="341454.A0A4S2N2F3"/>
<evidence type="ECO:0000259" key="9">
    <source>
        <dbReference type="Pfam" id="PF20222"/>
    </source>
</evidence>
<feature type="compositionally biased region" description="Basic residues" evidence="7">
    <location>
        <begin position="1341"/>
        <end position="1351"/>
    </location>
</feature>
<keyword evidence="4" id="KW-0804">Transcription</keyword>
<feature type="compositionally biased region" description="Polar residues" evidence="7">
    <location>
        <begin position="835"/>
        <end position="851"/>
    </location>
</feature>
<dbReference type="GO" id="GO:0006384">
    <property type="term" value="P:transcription initiation at RNA polymerase III promoter"/>
    <property type="evidence" value="ECO:0007669"/>
    <property type="project" value="InterPro"/>
</dbReference>
<feature type="region of interest" description="Disordered" evidence="7">
    <location>
        <begin position="586"/>
        <end position="929"/>
    </location>
</feature>
<keyword evidence="2" id="KW-0597">Phosphoprotein</keyword>
<feature type="compositionally biased region" description="Basic and acidic residues" evidence="7">
    <location>
        <begin position="690"/>
        <end position="699"/>
    </location>
</feature>
<dbReference type="InterPro" id="IPR007309">
    <property type="entry name" value="TFIIIC_Bblock-bd"/>
</dbReference>
<organism evidence="10 11">
    <name type="scientific">Ascodesmis nigricans</name>
    <dbReference type="NCBI Taxonomy" id="341454"/>
    <lineage>
        <taxon>Eukaryota</taxon>
        <taxon>Fungi</taxon>
        <taxon>Dikarya</taxon>
        <taxon>Ascomycota</taxon>
        <taxon>Pezizomycotina</taxon>
        <taxon>Pezizomycetes</taxon>
        <taxon>Pezizales</taxon>
        <taxon>Ascodesmidaceae</taxon>
        <taxon>Ascodesmis</taxon>
    </lineage>
</organism>
<feature type="compositionally biased region" description="Polar residues" evidence="7">
    <location>
        <begin position="1755"/>
        <end position="1766"/>
    </location>
</feature>
<comment type="subcellular location">
    <subcellularLocation>
        <location evidence="1">Nucleus</location>
    </subcellularLocation>
</comment>
<dbReference type="InterPro" id="IPR044210">
    <property type="entry name" value="Tfc3-like"/>
</dbReference>
<keyword evidence="5" id="KW-0539">Nucleus</keyword>
<feature type="compositionally biased region" description="Polar residues" evidence="7">
    <location>
        <begin position="676"/>
        <end position="687"/>
    </location>
</feature>
<feature type="domain" description="Transcription factor tau subunit sfc3/Tfc3 C-terminal" evidence="9">
    <location>
        <begin position="1388"/>
        <end position="1821"/>
    </location>
</feature>
<gene>
    <name evidence="10" type="ORF">EX30DRAFT_394559</name>
</gene>
<feature type="region of interest" description="Disordered" evidence="7">
    <location>
        <begin position="1732"/>
        <end position="1780"/>
    </location>
</feature>
<evidence type="ECO:0000256" key="3">
    <source>
        <dbReference type="ARBA" id="ARBA00023125"/>
    </source>
</evidence>
<evidence type="ECO:0000256" key="5">
    <source>
        <dbReference type="ARBA" id="ARBA00023242"/>
    </source>
</evidence>
<dbReference type="EMBL" id="ML220114">
    <property type="protein sequence ID" value="TGZ83339.1"/>
    <property type="molecule type" value="Genomic_DNA"/>
</dbReference>
<dbReference type="GO" id="GO:0042791">
    <property type="term" value="P:5S class rRNA transcription by RNA polymerase III"/>
    <property type="evidence" value="ECO:0007669"/>
    <property type="project" value="TreeGrafter"/>
</dbReference>
<dbReference type="GO" id="GO:0005634">
    <property type="term" value="C:nucleus"/>
    <property type="evidence" value="ECO:0007669"/>
    <property type="project" value="UniProtKB-SubCell"/>
</dbReference>
<accession>A0A4S2N2F3</accession>